<dbReference type="GO" id="GO:0005886">
    <property type="term" value="C:plasma membrane"/>
    <property type="evidence" value="ECO:0007669"/>
    <property type="project" value="UniProtKB-SubCell"/>
</dbReference>
<dbReference type="SUPFAM" id="SSF81653">
    <property type="entry name" value="Calcium ATPase, transduction domain A"/>
    <property type="match status" value="1"/>
</dbReference>
<evidence type="ECO:0000256" key="8">
    <source>
        <dbReference type="RuleBase" id="RU362081"/>
    </source>
</evidence>
<feature type="transmembrane region" description="Helical" evidence="8">
    <location>
        <begin position="68"/>
        <end position="88"/>
    </location>
</feature>
<dbReference type="SFLD" id="SFLDF00027">
    <property type="entry name" value="p-type_atpase"/>
    <property type="match status" value="1"/>
</dbReference>
<evidence type="ECO:0000256" key="5">
    <source>
        <dbReference type="ARBA" id="ARBA00022967"/>
    </source>
</evidence>
<feature type="transmembrane region" description="Helical" evidence="8">
    <location>
        <begin position="275"/>
        <end position="299"/>
    </location>
</feature>
<sequence>MSSKTKVKIARIVCSAVLLGIAYAVEHAFDLQLWQALLLYLLPYAVAGYDVVLEAWESITEGECFNEDLLMTIATVGALLIGFVPNGSPMFDEAVFVMLFFQVGEVFEHLASDNSKKSIAKLMDIRPDSATVERDGQLLTISPEEIKLGEIIVVKPGDRVPVDAEIVEGSTSLDTVALTGESVPRDATVGDIIISGCVNLSGVVRARVTHLFEDSTASRIIKLVESSNQNKSKSESFIRRFSRVYTPAVVYSAIALAFLPPLLSGDFVGNASIWIVRALTFLIASCPCALVVSVPLAFFGGIGAASKEGILIKGSAYIDMLSTLDTVAFDKTGTLTEGVFEVLAVHPQAIGEKDLLHLASHVEMHSTHPIAAALRAAYPSEDDDCVITDIKEIAGQGICANVNGKSVAVGNCALMESVGASWKACENHGTIIHVAVDGTYMGHIVISDRERADAPAAIASLKNVGVSKVVMLTGDKRDVAEEIAAQMGITEVRAELLPQDKVSAVEGLLAQKTAGKSLAFVGDGINDAPVLARADVGVAMGVLGSDAAIEAADVVLMDDKLSKLSKAVKIARHTLGIAKQNIVFAIGVKVAVLILAAFGLAPMWLAVFGDIGVMVLAVLNSTRALNIKSIK</sequence>
<reference evidence="10" key="1">
    <citation type="submission" date="2020-04" db="EMBL/GenBank/DDBJ databases">
        <title>Deep metagenomics examines the oral microbiome during advanced dental caries in children, revealing novel taxa and co-occurrences with host molecules.</title>
        <authorList>
            <person name="Baker J.L."/>
            <person name="Morton J.T."/>
            <person name="Dinis M."/>
            <person name="Alvarez R."/>
            <person name="Tran N.C."/>
            <person name="Knight R."/>
            <person name="Edlund A."/>
        </authorList>
    </citation>
    <scope>NUCLEOTIDE SEQUENCE</scope>
    <source>
        <strain evidence="10">JCVI_22A_bin.2</strain>
    </source>
</reference>
<keyword evidence="5" id="KW-1278">Translocase</keyword>
<keyword evidence="8" id="KW-1003">Cell membrane</keyword>
<keyword evidence="8" id="KW-0547">Nucleotide-binding</keyword>
<evidence type="ECO:0000259" key="9">
    <source>
        <dbReference type="Pfam" id="PF00122"/>
    </source>
</evidence>
<dbReference type="PROSITE" id="PS00154">
    <property type="entry name" value="ATPASE_E1_E2"/>
    <property type="match status" value="1"/>
</dbReference>
<dbReference type="InterPro" id="IPR036412">
    <property type="entry name" value="HAD-like_sf"/>
</dbReference>
<feature type="transmembrane region" description="Helical" evidence="8">
    <location>
        <begin position="582"/>
        <end position="601"/>
    </location>
</feature>
<dbReference type="InterPro" id="IPR051014">
    <property type="entry name" value="Cation_Transport_ATPase_IB"/>
</dbReference>
<gene>
    <name evidence="10" type="primary">cadA</name>
    <name evidence="10" type="ORF">HXK23_02490</name>
</gene>
<comment type="similarity">
    <text evidence="2 8">Belongs to the cation transport ATPase (P-type) (TC 3.A.3) family. Type IB subfamily.</text>
</comment>
<evidence type="ECO:0000256" key="6">
    <source>
        <dbReference type="ARBA" id="ARBA00022989"/>
    </source>
</evidence>
<dbReference type="Pfam" id="PF00122">
    <property type="entry name" value="E1-E2_ATPase"/>
    <property type="match status" value="1"/>
</dbReference>
<dbReference type="NCBIfam" id="TIGR01525">
    <property type="entry name" value="ATPase-IB_hvy"/>
    <property type="match status" value="1"/>
</dbReference>
<dbReference type="GO" id="GO:0019829">
    <property type="term" value="F:ATPase-coupled monoatomic cation transmembrane transporter activity"/>
    <property type="evidence" value="ECO:0007669"/>
    <property type="project" value="InterPro"/>
</dbReference>
<protein>
    <submittedName>
        <fullName evidence="10">Cadmium-translocating P-type ATPase</fullName>
    </submittedName>
</protein>
<dbReference type="InterPro" id="IPR059000">
    <property type="entry name" value="ATPase_P-type_domA"/>
</dbReference>
<dbReference type="Proteomes" id="UP000772566">
    <property type="component" value="Unassembled WGS sequence"/>
</dbReference>
<dbReference type="PRINTS" id="PR00119">
    <property type="entry name" value="CATATPASE"/>
</dbReference>
<evidence type="ECO:0000256" key="1">
    <source>
        <dbReference type="ARBA" id="ARBA00004651"/>
    </source>
</evidence>
<feature type="domain" description="P-type ATPase A" evidence="9">
    <location>
        <begin position="126"/>
        <end position="225"/>
    </location>
</feature>
<dbReference type="SUPFAM" id="SSF81665">
    <property type="entry name" value="Calcium ATPase, transmembrane domain M"/>
    <property type="match status" value="1"/>
</dbReference>
<feature type="transmembrane region" description="Helical" evidence="8">
    <location>
        <begin position="607"/>
        <end position="625"/>
    </location>
</feature>
<dbReference type="GO" id="GO:0046872">
    <property type="term" value="F:metal ion binding"/>
    <property type="evidence" value="ECO:0007669"/>
    <property type="project" value="UniProtKB-KW"/>
</dbReference>
<keyword evidence="6 8" id="KW-1133">Transmembrane helix</keyword>
<keyword evidence="4 8" id="KW-0479">Metal-binding</keyword>
<dbReference type="SFLD" id="SFLDS00003">
    <property type="entry name" value="Haloacid_Dehalogenase"/>
    <property type="match status" value="1"/>
</dbReference>
<dbReference type="InterPro" id="IPR001757">
    <property type="entry name" value="P_typ_ATPase"/>
</dbReference>
<keyword evidence="8" id="KW-0067">ATP-binding</keyword>
<dbReference type="InterPro" id="IPR044492">
    <property type="entry name" value="P_typ_ATPase_HD_dom"/>
</dbReference>
<dbReference type="GO" id="GO:0015086">
    <property type="term" value="F:cadmium ion transmembrane transporter activity"/>
    <property type="evidence" value="ECO:0007669"/>
    <property type="project" value="TreeGrafter"/>
</dbReference>
<keyword evidence="3 8" id="KW-0812">Transmembrane</keyword>
<dbReference type="SFLD" id="SFLDG00002">
    <property type="entry name" value="C1.7:_P-type_atpase_like"/>
    <property type="match status" value="1"/>
</dbReference>
<evidence type="ECO:0000256" key="2">
    <source>
        <dbReference type="ARBA" id="ARBA00006024"/>
    </source>
</evidence>
<dbReference type="PANTHER" id="PTHR48085:SF5">
    <property type="entry name" value="CADMIUM_ZINC-TRANSPORTING ATPASE HMA4-RELATED"/>
    <property type="match status" value="1"/>
</dbReference>
<dbReference type="Gene3D" id="3.40.50.1000">
    <property type="entry name" value="HAD superfamily/HAD-like"/>
    <property type="match status" value="1"/>
</dbReference>
<dbReference type="InterPro" id="IPR023214">
    <property type="entry name" value="HAD_sf"/>
</dbReference>
<name>A0A930W4G6_9ACTN</name>
<keyword evidence="7 8" id="KW-0472">Membrane</keyword>
<dbReference type="Gene3D" id="3.40.1110.10">
    <property type="entry name" value="Calcium-transporting ATPase, cytoplasmic domain N"/>
    <property type="match status" value="1"/>
</dbReference>
<evidence type="ECO:0000313" key="11">
    <source>
        <dbReference type="Proteomes" id="UP000772566"/>
    </source>
</evidence>
<dbReference type="EMBL" id="JABZGT010000106">
    <property type="protein sequence ID" value="MBF4809082.1"/>
    <property type="molecule type" value="Genomic_DNA"/>
</dbReference>
<dbReference type="Pfam" id="PF00702">
    <property type="entry name" value="Hydrolase"/>
    <property type="match status" value="1"/>
</dbReference>
<proteinExistence type="inferred from homology"/>
<dbReference type="InterPro" id="IPR023298">
    <property type="entry name" value="ATPase_P-typ_TM_dom_sf"/>
</dbReference>
<dbReference type="InterPro" id="IPR023299">
    <property type="entry name" value="ATPase_P-typ_cyto_dom_N"/>
</dbReference>
<organism evidence="10 11">
    <name type="scientific">Lancefieldella parvula</name>
    <dbReference type="NCBI Taxonomy" id="1382"/>
    <lineage>
        <taxon>Bacteria</taxon>
        <taxon>Bacillati</taxon>
        <taxon>Actinomycetota</taxon>
        <taxon>Coriobacteriia</taxon>
        <taxon>Coriobacteriales</taxon>
        <taxon>Atopobiaceae</taxon>
        <taxon>Lancefieldella</taxon>
    </lineage>
</organism>
<dbReference type="SUPFAM" id="SSF56784">
    <property type="entry name" value="HAD-like"/>
    <property type="match status" value="1"/>
</dbReference>
<dbReference type="InterPro" id="IPR018303">
    <property type="entry name" value="ATPase_P-typ_P_site"/>
</dbReference>
<dbReference type="Gene3D" id="2.70.150.10">
    <property type="entry name" value="Calcium-transporting ATPase, cytoplasmic transduction domain A"/>
    <property type="match status" value="1"/>
</dbReference>
<evidence type="ECO:0000256" key="3">
    <source>
        <dbReference type="ARBA" id="ARBA00022692"/>
    </source>
</evidence>
<comment type="caution">
    <text evidence="10">The sequence shown here is derived from an EMBL/GenBank/DDBJ whole genome shotgun (WGS) entry which is preliminary data.</text>
</comment>
<dbReference type="AlphaFoldDB" id="A0A930W4G6"/>
<dbReference type="NCBIfam" id="TIGR01494">
    <property type="entry name" value="ATPase_P-type"/>
    <property type="match status" value="1"/>
</dbReference>
<evidence type="ECO:0000313" key="10">
    <source>
        <dbReference type="EMBL" id="MBF4809082.1"/>
    </source>
</evidence>
<comment type="subcellular location">
    <subcellularLocation>
        <location evidence="1">Cell membrane</location>
        <topology evidence="1">Multi-pass membrane protein</topology>
    </subcellularLocation>
</comment>
<dbReference type="PANTHER" id="PTHR48085">
    <property type="entry name" value="CADMIUM/ZINC-TRANSPORTING ATPASE HMA2-RELATED"/>
    <property type="match status" value="1"/>
</dbReference>
<dbReference type="GO" id="GO:0005524">
    <property type="term" value="F:ATP binding"/>
    <property type="evidence" value="ECO:0007669"/>
    <property type="project" value="UniProtKB-UniRule"/>
</dbReference>
<feature type="transmembrane region" description="Helical" evidence="8">
    <location>
        <begin position="244"/>
        <end position="263"/>
    </location>
</feature>
<dbReference type="InterPro" id="IPR008250">
    <property type="entry name" value="ATPase_P-typ_transduc_dom_A_sf"/>
</dbReference>
<dbReference type="GO" id="GO:0016887">
    <property type="term" value="F:ATP hydrolysis activity"/>
    <property type="evidence" value="ECO:0007669"/>
    <property type="project" value="InterPro"/>
</dbReference>
<evidence type="ECO:0000256" key="4">
    <source>
        <dbReference type="ARBA" id="ARBA00022723"/>
    </source>
</evidence>
<evidence type="ECO:0000256" key="7">
    <source>
        <dbReference type="ARBA" id="ARBA00023136"/>
    </source>
</evidence>
<accession>A0A930W4G6</accession>
<dbReference type="InterPro" id="IPR027256">
    <property type="entry name" value="P-typ_ATPase_IB"/>
</dbReference>
<dbReference type="NCBIfam" id="TIGR01512">
    <property type="entry name" value="ATPase-IB2_Cd"/>
    <property type="match status" value="1"/>
</dbReference>